<evidence type="ECO:0000256" key="1">
    <source>
        <dbReference type="SAM" id="SignalP"/>
    </source>
</evidence>
<protein>
    <recommendedName>
        <fullName evidence="4">Single domain-containing protein</fullName>
    </recommendedName>
</protein>
<organism evidence="2 3">
    <name type="scientific">Steinernema carpocapsae</name>
    <name type="common">Entomopathogenic nematode</name>
    <dbReference type="NCBI Taxonomy" id="34508"/>
    <lineage>
        <taxon>Eukaryota</taxon>
        <taxon>Metazoa</taxon>
        <taxon>Ecdysozoa</taxon>
        <taxon>Nematoda</taxon>
        <taxon>Chromadorea</taxon>
        <taxon>Rhabditida</taxon>
        <taxon>Tylenchina</taxon>
        <taxon>Panagrolaimomorpha</taxon>
        <taxon>Strongyloidoidea</taxon>
        <taxon>Steinernematidae</taxon>
        <taxon>Steinernema</taxon>
    </lineage>
</organism>
<reference evidence="2 3" key="2">
    <citation type="journal article" date="2019" name="G3 (Bethesda)">
        <title>Hybrid Assembly of the Genome of the Entomopathogenic Nematode Steinernema carpocapsae Identifies the X-Chromosome.</title>
        <authorList>
            <person name="Serra L."/>
            <person name="Macchietto M."/>
            <person name="Macias-Munoz A."/>
            <person name="McGill C.J."/>
            <person name="Rodriguez I.M."/>
            <person name="Rodriguez B."/>
            <person name="Murad R."/>
            <person name="Mortazavi A."/>
        </authorList>
    </citation>
    <scope>NUCLEOTIDE SEQUENCE [LARGE SCALE GENOMIC DNA]</scope>
    <source>
        <strain evidence="2 3">ALL</strain>
    </source>
</reference>
<evidence type="ECO:0008006" key="4">
    <source>
        <dbReference type="Google" id="ProtNLM"/>
    </source>
</evidence>
<feature type="chain" id="PRO_5020704046" description="Single domain-containing protein" evidence="1">
    <location>
        <begin position="18"/>
        <end position="86"/>
    </location>
</feature>
<accession>A0A4U5M7D1</accession>
<dbReference type="EMBL" id="AZBU02000009">
    <property type="protein sequence ID" value="TKR64817.1"/>
    <property type="molecule type" value="Genomic_DNA"/>
</dbReference>
<keyword evidence="1" id="KW-0732">Signal</keyword>
<gene>
    <name evidence="2" type="ORF">L596_025296</name>
</gene>
<evidence type="ECO:0000313" key="2">
    <source>
        <dbReference type="EMBL" id="TKR64817.1"/>
    </source>
</evidence>
<proteinExistence type="predicted"/>
<feature type="signal peptide" evidence="1">
    <location>
        <begin position="1"/>
        <end position="17"/>
    </location>
</feature>
<keyword evidence="3" id="KW-1185">Reference proteome</keyword>
<dbReference type="AlphaFoldDB" id="A0A4U5M7D1"/>
<comment type="caution">
    <text evidence="2">The sequence shown here is derived from an EMBL/GenBank/DDBJ whole genome shotgun (WGS) entry which is preliminary data.</text>
</comment>
<name>A0A4U5M7D1_STECR</name>
<evidence type="ECO:0000313" key="3">
    <source>
        <dbReference type="Proteomes" id="UP000298663"/>
    </source>
</evidence>
<dbReference type="Proteomes" id="UP000298663">
    <property type="component" value="Unassembled WGS sequence"/>
</dbReference>
<reference evidence="2 3" key="1">
    <citation type="journal article" date="2015" name="Genome Biol.">
        <title>Comparative genomics of Steinernema reveals deeply conserved gene regulatory networks.</title>
        <authorList>
            <person name="Dillman A.R."/>
            <person name="Macchietto M."/>
            <person name="Porter C.F."/>
            <person name="Rogers A."/>
            <person name="Williams B."/>
            <person name="Antoshechkin I."/>
            <person name="Lee M.M."/>
            <person name="Goodwin Z."/>
            <person name="Lu X."/>
            <person name="Lewis E.E."/>
            <person name="Goodrich-Blair H."/>
            <person name="Stock S.P."/>
            <person name="Adams B.J."/>
            <person name="Sternberg P.W."/>
            <person name="Mortazavi A."/>
        </authorList>
    </citation>
    <scope>NUCLEOTIDE SEQUENCE [LARGE SCALE GENOMIC DNA]</scope>
    <source>
        <strain evidence="2 3">ALL</strain>
    </source>
</reference>
<sequence>MNTFALFVLLALGVVFAIEIPHEPTTSERSNEEVLLFGSEAFSGCYWTECLPILPSDSNMCKNTHKLVKWEFCGAYLKKDFCCRKA</sequence>